<evidence type="ECO:0000256" key="8">
    <source>
        <dbReference type="SAM" id="Phobius"/>
    </source>
</evidence>
<evidence type="ECO:0000256" key="3">
    <source>
        <dbReference type="ARBA" id="ARBA00022692"/>
    </source>
</evidence>
<evidence type="ECO:0000313" key="11">
    <source>
        <dbReference type="Proteomes" id="UP000680750"/>
    </source>
</evidence>
<dbReference type="Pfam" id="PF13515">
    <property type="entry name" value="FUSC_2"/>
    <property type="match status" value="1"/>
</dbReference>
<dbReference type="PANTHER" id="PTHR30509">
    <property type="entry name" value="P-HYDROXYBENZOIC ACID EFFLUX PUMP SUBUNIT-RELATED"/>
    <property type="match status" value="1"/>
</dbReference>
<feature type="transmembrane region" description="Helical" evidence="8">
    <location>
        <begin position="520"/>
        <end position="538"/>
    </location>
</feature>
<evidence type="ECO:0000313" key="10">
    <source>
        <dbReference type="EMBL" id="BCJ32082.1"/>
    </source>
</evidence>
<feature type="transmembrane region" description="Helical" evidence="8">
    <location>
        <begin position="466"/>
        <end position="484"/>
    </location>
</feature>
<evidence type="ECO:0000256" key="2">
    <source>
        <dbReference type="ARBA" id="ARBA00022475"/>
    </source>
</evidence>
<organism evidence="10 11">
    <name type="scientific">Actinocatenispora sera</name>
    <dbReference type="NCBI Taxonomy" id="390989"/>
    <lineage>
        <taxon>Bacteria</taxon>
        <taxon>Bacillati</taxon>
        <taxon>Actinomycetota</taxon>
        <taxon>Actinomycetes</taxon>
        <taxon>Micromonosporales</taxon>
        <taxon>Micromonosporaceae</taxon>
        <taxon>Actinocatenispora</taxon>
    </lineage>
</organism>
<comment type="subcellular location">
    <subcellularLocation>
        <location evidence="1">Cell membrane</location>
        <topology evidence="1">Multi-pass membrane protein</topology>
    </subcellularLocation>
</comment>
<name>A0A810LBZ0_9ACTN</name>
<dbReference type="Proteomes" id="UP000680750">
    <property type="component" value="Chromosome"/>
</dbReference>
<feature type="transmembrane region" description="Helical" evidence="8">
    <location>
        <begin position="443"/>
        <end position="460"/>
    </location>
</feature>
<dbReference type="OrthoDB" id="7431670at2"/>
<comment type="similarity">
    <text evidence="6">Belongs to the YccS/YhfK family.</text>
</comment>
<evidence type="ECO:0000256" key="4">
    <source>
        <dbReference type="ARBA" id="ARBA00022989"/>
    </source>
</evidence>
<accession>A0A810LBZ0</accession>
<keyword evidence="2" id="KW-1003">Cell membrane</keyword>
<reference evidence="10" key="1">
    <citation type="submission" date="2020-08" db="EMBL/GenBank/DDBJ databases">
        <title>Whole genome shotgun sequence of Actinocatenispora sera NBRC 101916.</title>
        <authorList>
            <person name="Komaki H."/>
            <person name="Tamura T."/>
        </authorList>
    </citation>
    <scope>NUCLEOTIDE SEQUENCE</scope>
    <source>
        <strain evidence="10">NBRC 101916</strain>
    </source>
</reference>
<dbReference type="KEGG" id="aser:Asera_61900"/>
<keyword evidence="4 8" id="KW-1133">Transmembrane helix</keyword>
<feature type="transmembrane region" description="Helical" evidence="8">
    <location>
        <begin position="85"/>
        <end position="104"/>
    </location>
</feature>
<feature type="transmembrane region" description="Helical" evidence="8">
    <location>
        <begin position="133"/>
        <end position="153"/>
    </location>
</feature>
<dbReference type="RefSeq" id="WP_030447084.1">
    <property type="nucleotide sequence ID" value="NZ_AP023354.1"/>
</dbReference>
<feature type="transmembrane region" description="Helical" evidence="8">
    <location>
        <begin position="491"/>
        <end position="514"/>
    </location>
</feature>
<dbReference type="AlphaFoldDB" id="A0A810LBZ0"/>
<keyword evidence="3 8" id="KW-0812">Transmembrane</keyword>
<feature type="transmembrane region" description="Helical" evidence="8">
    <location>
        <begin position="416"/>
        <end position="436"/>
    </location>
</feature>
<evidence type="ECO:0000259" key="9">
    <source>
        <dbReference type="Pfam" id="PF13515"/>
    </source>
</evidence>
<feature type="region of interest" description="Disordered" evidence="7">
    <location>
        <begin position="353"/>
        <end position="375"/>
    </location>
</feature>
<keyword evidence="5 8" id="KW-0472">Membrane</keyword>
<gene>
    <name evidence="10" type="ORF">Asera_61900</name>
</gene>
<evidence type="ECO:0000256" key="7">
    <source>
        <dbReference type="SAM" id="MobiDB-lite"/>
    </source>
</evidence>
<proteinExistence type="inferred from homology"/>
<feature type="transmembrane region" description="Helical" evidence="8">
    <location>
        <begin position="159"/>
        <end position="179"/>
    </location>
</feature>
<dbReference type="PANTHER" id="PTHR30509:SF9">
    <property type="entry name" value="MULTIDRUG RESISTANCE PROTEIN MDTO"/>
    <property type="match status" value="1"/>
</dbReference>
<feature type="transmembrane region" description="Helical" evidence="8">
    <location>
        <begin position="110"/>
        <end position="126"/>
    </location>
</feature>
<dbReference type="EMBL" id="AP023354">
    <property type="protein sequence ID" value="BCJ32082.1"/>
    <property type="molecule type" value="Genomic_DNA"/>
</dbReference>
<dbReference type="GO" id="GO:0005886">
    <property type="term" value="C:plasma membrane"/>
    <property type="evidence" value="ECO:0007669"/>
    <property type="project" value="UniProtKB-SubCell"/>
</dbReference>
<dbReference type="InterPro" id="IPR049453">
    <property type="entry name" value="Memb_transporter_dom"/>
</dbReference>
<evidence type="ECO:0000256" key="5">
    <source>
        <dbReference type="ARBA" id="ARBA00023136"/>
    </source>
</evidence>
<evidence type="ECO:0000256" key="6">
    <source>
        <dbReference type="ARBA" id="ARBA00043993"/>
    </source>
</evidence>
<keyword evidence="11" id="KW-1185">Reference proteome</keyword>
<protein>
    <submittedName>
        <fullName evidence="10">FUSC family protein</fullName>
    </submittedName>
</protein>
<evidence type="ECO:0000256" key="1">
    <source>
        <dbReference type="ARBA" id="ARBA00004651"/>
    </source>
</evidence>
<sequence>MSAAGSTLALRRRWTDLIASGYDRLVASDPGLARLRLALGVLVSVVLAVVILGLAGFAITGALLGASIAMVASSGPVQPTVRKQAAVIVLTILPAAGALTLSALLSGHHVVSDLVFLVVIFGAVYIRRIPDYGFPLGFPAFMMFFFASFVGASPAALPMLLLAIAVGLACAGLIRIVVLPPRSARTFRRVRRGFQARLAQVLDSVADLLADGPATGRLDRVRRRVDRMHESALMVEAELDSPLAPAGATLHQRRVLAAELAAESLAHEARRAMTATDRPSEADRDLARARLGTLIELIRVDRQRGGSGEFRVPDWVCDREQRVAGVDPAARGLLWAIAEVGAAVARSRKANHRPVLGPPVDDEEDVPERADRDPVAPPVRGLVGRLLPSTRQAIQATVGCGLAILAGELLSPQRWYWAVIAAFVVFAGTSSAGQTLMKGFRRVVGTMIGIVTGTVVALLVAGDLPLVAGLLFVCIFAAFYLMAISYSAMTFFITVMLGLLYSLLGTFTPGLLVLRLEETAAGAAAGALAALVVLPTSTKSMLRDSVARLLDRLAGFVTSTVELMADGELVDLIDASRDVDADLDAVQTSAEPLLHRISPRRARRSDTRHLVRVLTRCAHHARGIAANAEVAALPADRTLAEVGARVAANLHRLRAVLRDEPHPEPLVRDENPAAAIGRGVPAGLDERTRRAVDHLTQLDQAVIALARPLGARLADRPR</sequence>
<feature type="domain" description="Integral membrane bound transporter" evidence="9">
    <location>
        <begin position="402"/>
        <end position="528"/>
    </location>
</feature>
<feature type="transmembrane region" description="Helical" evidence="8">
    <location>
        <begin position="37"/>
        <end position="64"/>
    </location>
</feature>